<name>A0ABS8W2L0_9GAMM</name>
<dbReference type="SMART" id="SM00382">
    <property type="entry name" value="AAA"/>
    <property type="match status" value="1"/>
</dbReference>
<evidence type="ECO:0000313" key="5">
    <source>
        <dbReference type="EMBL" id="MCE2593214.1"/>
    </source>
</evidence>
<dbReference type="Gene3D" id="3.40.50.300">
    <property type="entry name" value="P-loop containing nucleotide triphosphate hydrolases"/>
    <property type="match status" value="1"/>
</dbReference>
<dbReference type="PANTHER" id="PTHR42734:SF7">
    <property type="entry name" value="ATP-BINDING COMPONENT OF ABC TRANSPORTER-RELATED"/>
    <property type="match status" value="1"/>
</dbReference>
<dbReference type="InterPro" id="IPR027417">
    <property type="entry name" value="P-loop_NTPase"/>
</dbReference>
<reference evidence="5 6" key="1">
    <citation type="journal article" date="2022" name="Environ. Microbiol. Rep.">
        <title>Eco-phylogenetic analyses reveal divergent evolution of vitamin B12 metabolism in the marine bacterial family 'Psychromonadaceae'.</title>
        <authorList>
            <person name="Jin X."/>
            <person name="Yang Y."/>
            <person name="Cao H."/>
            <person name="Gao B."/>
            <person name="Zhao Z."/>
        </authorList>
    </citation>
    <scope>NUCLEOTIDE SEQUENCE [LARGE SCALE GENOMIC DNA]</scope>
    <source>
        <strain evidence="5 6">MKS20</strain>
    </source>
</reference>
<dbReference type="GO" id="GO:0005524">
    <property type="term" value="F:ATP binding"/>
    <property type="evidence" value="ECO:0007669"/>
    <property type="project" value="UniProtKB-KW"/>
</dbReference>
<organism evidence="5 6">
    <name type="scientific">Motilimonas cestriensis</name>
    <dbReference type="NCBI Taxonomy" id="2742685"/>
    <lineage>
        <taxon>Bacteria</taxon>
        <taxon>Pseudomonadati</taxon>
        <taxon>Pseudomonadota</taxon>
        <taxon>Gammaproteobacteria</taxon>
        <taxon>Alteromonadales</taxon>
        <taxon>Alteromonadales genera incertae sedis</taxon>
        <taxon>Motilimonas</taxon>
    </lineage>
</organism>
<dbReference type="InterPro" id="IPR003439">
    <property type="entry name" value="ABC_transporter-like_ATP-bd"/>
</dbReference>
<accession>A0ABS8W2L0</accession>
<dbReference type="PANTHER" id="PTHR42734">
    <property type="entry name" value="METAL TRANSPORT SYSTEM ATP-BINDING PROTEIN TM_0124-RELATED"/>
    <property type="match status" value="1"/>
</dbReference>
<comment type="caution">
    <text evidence="5">The sequence shown here is derived from an EMBL/GenBank/DDBJ whole genome shotgun (WGS) entry which is preliminary data.</text>
</comment>
<proteinExistence type="predicted"/>
<dbReference type="SUPFAM" id="SSF52540">
    <property type="entry name" value="P-loop containing nucleoside triphosphate hydrolases"/>
    <property type="match status" value="1"/>
</dbReference>
<evidence type="ECO:0000259" key="4">
    <source>
        <dbReference type="PROSITE" id="PS50893"/>
    </source>
</evidence>
<protein>
    <submittedName>
        <fullName evidence="5">Metal ABC transporter ATP-binding protein</fullName>
    </submittedName>
</protein>
<dbReference type="InterPro" id="IPR003593">
    <property type="entry name" value="AAA+_ATPase"/>
</dbReference>
<dbReference type="Pfam" id="PF00005">
    <property type="entry name" value="ABC_tran"/>
    <property type="match status" value="1"/>
</dbReference>
<dbReference type="InterPro" id="IPR017871">
    <property type="entry name" value="ABC_transporter-like_CS"/>
</dbReference>
<dbReference type="InterPro" id="IPR050153">
    <property type="entry name" value="Metal_Ion_Import_ABC"/>
</dbReference>
<evidence type="ECO:0000313" key="6">
    <source>
        <dbReference type="Proteomes" id="UP001201273"/>
    </source>
</evidence>
<feature type="domain" description="ABC transporter" evidence="4">
    <location>
        <begin position="10"/>
        <end position="239"/>
    </location>
</feature>
<dbReference type="PROSITE" id="PS00211">
    <property type="entry name" value="ABC_TRANSPORTER_1"/>
    <property type="match status" value="1"/>
</dbReference>
<evidence type="ECO:0000256" key="1">
    <source>
        <dbReference type="ARBA" id="ARBA00022448"/>
    </source>
</evidence>
<keyword evidence="3 5" id="KW-0067">ATP-binding</keyword>
<keyword evidence="2" id="KW-0547">Nucleotide-binding</keyword>
<sequence length="253" mass="27775">MNIKITGPQIQLQNVCLSYGEHDAQILGPITHTLAAGQCHVVMGPNGGGKTSLLRSMLGLTPFTGRIHLDWPNGRGRVAYVPQKASFEPSLPLTVMDFMLLNQSQTPLFWRRKAKTITRIKDQLAVLGMVEKAERKMGRLSGGEQQRVLFAQALLDAPDLIMLDEPANGMDEQGISLIEFLIKELVTKGASVVAVHHDLNAIKRIAHQVHVINKTLVTSGSVDQVLPKAQPTDFVSLCQLSQHQSNHQIRAMA</sequence>
<gene>
    <name evidence="5" type="ORF">K6Y31_00065</name>
</gene>
<keyword evidence="1" id="KW-0813">Transport</keyword>
<dbReference type="PROSITE" id="PS50893">
    <property type="entry name" value="ABC_TRANSPORTER_2"/>
    <property type="match status" value="1"/>
</dbReference>
<keyword evidence="6" id="KW-1185">Reference proteome</keyword>
<dbReference type="Proteomes" id="UP001201273">
    <property type="component" value="Unassembled WGS sequence"/>
</dbReference>
<evidence type="ECO:0000256" key="2">
    <source>
        <dbReference type="ARBA" id="ARBA00022741"/>
    </source>
</evidence>
<dbReference type="EMBL" id="JAIMJA010000001">
    <property type="protein sequence ID" value="MCE2593214.1"/>
    <property type="molecule type" value="Genomic_DNA"/>
</dbReference>
<evidence type="ECO:0000256" key="3">
    <source>
        <dbReference type="ARBA" id="ARBA00022840"/>
    </source>
</evidence>